<name>A0A381VCW1_9ZZZZ</name>
<evidence type="ECO:0008006" key="2">
    <source>
        <dbReference type="Google" id="ProtNLM"/>
    </source>
</evidence>
<accession>A0A381VCW1</accession>
<dbReference type="SUPFAM" id="SSF48452">
    <property type="entry name" value="TPR-like"/>
    <property type="match status" value="1"/>
</dbReference>
<reference evidence="1" key="1">
    <citation type="submission" date="2018-05" db="EMBL/GenBank/DDBJ databases">
        <authorList>
            <person name="Lanie J.A."/>
            <person name="Ng W.-L."/>
            <person name="Kazmierczak K.M."/>
            <person name="Andrzejewski T.M."/>
            <person name="Davidsen T.M."/>
            <person name="Wayne K.J."/>
            <person name="Tettelin H."/>
            <person name="Glass J.I."/>
            <person name="Rusch D."/>
            <person name="Podicherti R."/>
            <person name="Tsui H.-C.T."/>
            <person name="Winkler M.E."/>
        </authorList>
    </citation>
    <scope>NUCLEOTIDE SEQUENCE</scope>
</reference>
<gene>
    <name evidence="1" type="ORF">METZ01_LOCUS91059</name>
</gene>
<feature type="non-terminal residue" evidence="1">
    <location>
        <position position="1"/>
    </location>
</feature>
<proteinExistence type="predicted"/>
<sequence length="223" mass="25190">VISKTSKEKTFKIKKIESGSVYMASSKELLTTLNHINDRITELESSFHAELGSLKKENRDLREALAAISISTQEVSVSNDLPIKKSIITEINHKPAPKKFDRANYMSGVFAYQREDYKMALNYFTSVNIELAPDKTAENILYWMADAYQQSADYENALMLLNKIAISGNLRIDDALVKKGLVHRKRGEEQLALAAFNDVVVDHPDSEYVRLAQMELKKSEGSK</sequence>
<evidence type="ECO:0000313" key="1">
    <source>
        <dbReference type="EMBL" id="SVA38205.1"/>
    </source>
</evidence>
<organism evidence="1">
    <name type="scientific">marine metagenome</name>
    <dbReference type="NCBI Taxonomy" id="408172"/>
    <lineage>
        <taxon>unclassified sequences</taxon>
        <taxon>metagenomes</taxon>
        <taxon>ecological metagenomes</taxon>
    </lineage>
</organism>
<dbReference type="Pfam" id="PF13174">
    <property type="entry name" value="TPR_6"/>
    <property type="match status" value="1"/>
</dbReference>
<dbReference type="Gene3D" id="1.25.40.10">
    <property type="entry name" value="Tetratricopeptide repeat domain"/>
    <property type="match status" value="1"/>
</dbReference>
<dbReference type="EMBL" id="UINC01008494">
    <property type="protein sequence ID" value="SVA38205.1"/>
    <property type="molecule type" value="Genomic_DNA"/>
</dbReference>
<protein>
    <recommendedName>
        <fullName evidence="2">Outer membrane lipoprotein BamD-like domain-containing protein</fullName>
    </recommendedName>
</protein>
<dbReference type="AlphaFoldDB" id="A0A381VCW1"/>
<dbReference type="InterPro" id="IPR019734">
    <property type="entry name" value="TPR_rpt"/>
</dbReference>
<dbReference type="InterPro" id="IPR011990">
    <property type="entry name" value="TPR-like_helical_dom_sf"/>
</dbReference>